<gene>
    <name evidence="2" type="ORF">PCANC_03798</name>
</gene>
<proteinExistence type="predicted"/>
<feature type="region of interest" description="Disordered" evidence="1">
    <location>
        <begin position="1"/>
        <end position="38"/>
    </location>
</feature>
<evidence type="ECO:0000313" key="2">
    <source>
        <dbReference type="EMBL" id="PLW21358.1"/>
    </source>
</evidence>
<evidence type="ECO:0000256" key="1">
    <source>
        <dbReference type="SAM" id="MobiDB-lite"/>
    </source>
</evidence>
<dbReference type="AlphaFoldDB" id="A0A2N5T7B1"/>
<comment type="caution">
    <text evidence="2">The sequence shown here is derived from an EMBL/GenBank/DDBJ whole genome shotgun (WGS) entry which is preliminary data.</text>
</comment>
<protein>
    <submittedName>
        <fullName evidence="2">Uncharacterized protein</fullName>
    </submittedName>
</protein>
<accession>A0A2N5T7B1</accession>
<feature type="compositionally biased region" description="Basic residues" evidence="1">
    <location>
        <begin position="23"/>
        <end position="33"/>
    </location>
</feature>
<dbReference type="EMBL" id="PGCJ01000784">
    <property type="protein sequence ID" value="PLW21358.1"/>
    <property type="molecule type" value="Genomic_DNA"/>
</dbReference>
<sequence>MVNSKNGGDHDHRSSSGEPPGAHSRKPERHPRTPPRVYVDYSDLKIKNKKKEPSWKREETLSGDRYHLLESFQRPTPNQEAAVPSQCQRFLDLHPQLADAKERFQSFYSTVGLKAVQEYLDSLQKIPSSLPTEISPEFIKWWCRLLNRQLQFDSVIIALEIKPDDPLRMELSQLAFDEAADLEPGTSEPDIPWNPEFISVRTRFLGIHSYLTKPEQSFQKLSRYIKLEGLQDYLSRLKNLERLAQHHKQKGLIIPIQTPKI</sequence>
<organism evidence="2 3">
    <name type="scientific">Puccinia coronata f. sp. avenae</name>
    <dbReference type="NCBI Taxonomy" id="200324"/>
    <lineage>
        <taxon>Eukaryota</taxon>
        <taxon>Fungi</taxon>
        <taxon>Dikarya</taxon>
        <taxon>Basidiomycota</taxon>
        <taxon>Pucciniomycotina</taxon>
        <taxon>Pucciniomycetes</taxon>
        <taxon>Pucciniales</taxon>
        <taxon>Pucciniaceae</taxon>
        <taxon>Puccinia</taxon>
    </lineage>
</organism>
<dbReference type="Proteomes" id="UP000235388">
    <property type="component" value="Unassembled WGS sequence"/>
</dbReference>
<evidence type="ECO:0000313" key="3">
    <source>
        <dbReference type="Proteomes" id="UP000235388"/>
    </source>
</evidence>
<name>A0A2N5T7B1_9BASI</name>
<reference evidence="2 3" key="1">
    <citation type="submission" date="2017-11" db="EMBL/GenBank/DDBJ databases">
        <title>De novo assembly and phasing of dikaryotic genomes from two isolates of Puccinia coronata f. sp. avenae, the causal agent of oat crown rust.</title>
        <authorList>
            <person name="Miller M.E."/>
            <person name="Zhang Y."/>
            <person name="Omidvar V."/>
            <person name="Sperschneider J."/>
            <person name="Schwessinger B."/>
            <person name="Raley C."/>
            <person name="Palmer J.M."/>
            <person name="Garnica D."/>
            <person name="Upadhyaya N."/>
            <person name="Rathjen J."/>
            <person name="Taylor J.M."/>
            <person name="Park R.F."/>
            <person name="Dodds P.N."/>
            <person name="Hirsch C.D."/>
            <person name="Kianian S.F."/>
            <person name="Figueroa M."/>
        </authorList>
    </citation>
    <scope>NUCLEOTIDE SEQUENCE [LARGE SCALE GENOMIC DNA]</scope>
    <source>
        <strain evidence="2">12NC29</strain>
    </source>
</reference>
<keyword evidence="3" id="KW-1185">Reference proteome</keyword>